<name>A0A5N5HLG4_9ROSA</name>
<gene>
    <name evidence="1" type="ORF">D8674_033591</name>
</gene>
<evidence type="ECO:0000313" key="1">
    <source>
        <dbReference type="EMBL" id="KAB2628796.1"/>
    </source>
</evidence>
<evidence type="ECO:0000313" key="2">
    <source>
        <dbReference type="Proteomes" id="UP000327157"/>
    </source>
</evidence>
<comment type="caution">
    <text evidence="1">The sequence shown here is derived from an EMBL/GenBank/DDBJ whole genome shotgun (WGS) entry which is preliminary data.</text>
</comment>
<reference evidence="1 2" key="3">
    <citation type="submission" date="2019-11" db="EMBL/GenBank/DDBJ databases">
        <title>A de novo genome assembly of a pear dwarfing rootstock.</title>
        <authorList>
            <person name="Wang F."/>
            <person name="Wang J."/>
            <person name="Li S."/>
            <person name="Zhang Y."/>
            <person name="Fang M."/>
            <person name="Ma L."/>
            <person name="Zhao Y."/>
            <person name="Jiang S."/>
        </authorList>
    </citation>
    <scope>NUCLEOTIDE SEQUENCE [LARGE SCALE GENOMIC DNA]</scope>
    <source>
        <strain evidence="1">S2</strain>
        <tissue evidence="1">Leaf</tissue>
    </source>
</reference>
<dbReference type="EMBL" id="SMOL01000148">
    <property type="protein sequence ID" value="KAB2628796.1"/>
    <property type="molecule type" value="Genomic_DNA"/>
</dbReference>
<organism evidence="1 2">
    <name type="scientific">Pyrus ussuriensis x Pyrus communis</name>
    <dbReference type="NCBI Taxonomy" id="2448454"/>
    <lineage>
        <taxon>Eukaryota</taxon>
        <taxon>Viridiplantae</taxon>
        <taxon>Streptophyta</taxon>
        <taxon>Embryophyta</taxon>
        <taxon>Tracheophyta</taxon>
        <taxon>Spermatophyta</taxon>
        <taxon>Magnoliopsida</taxon>
        <taxon>eudicotyledons</taxon>
        <taxon>Gunneridae</taxon>
        <taxon>Pentapetalae</taxon>
        <taxon>rosids</taxon>
        <taxon>fabids</taxon>
        <taxon>Rosales</taxon>
        <taxon>Rosaceae</taxon>
        <taxon>Amygdaloideae</taxon>
        <taxon>Maleae</taxon>
        <taxon>Pyrus</taxon>
    </lineage>
</organism>
<reference evidence="1 2" key="1">
    <citation type="submission" date="2019-09" db="EMBL/GenBank/DDBJ databases">
        <authorList>
            <person name="Ou C."/>
        </authorList>
    </citation>
    <scope>NUCLEOTIDE SEQUENCE [LARGE SCALE GENOMIC DNA]</scope>
    <source>
        <strain evidence="1">S2</strain>
        <tissue evidence="1">Leaf</tissue>
    </source>
</reference>
<protein>
    <submittedName>
        <fullName evidence="1">S2-RNase</fullName>
    </submittedName>
</protein>
<proteinExistence type="predicted"/>
<sequence>MVYLNEVDEHELHPMIPEHDDGGIADPFSQLLMEVVESMTKFLRLAYSDPSYSGPGKSWPIVMIMSLRSG</sequence>
<keyword evidence="2" id="KW-1185">Reference proteome</keyword>
<reference evidence="2" key="2">
    <citation type="submission" date="2019-10" db="EMBL/GenBank/DDBJ databases">
        <title>A de novo genome assembly of a pear dwarfing rootstock.</title>
        <authorList>
            <person name="Wang F."/>
            <person name="Wang J."/>
            <person name="Li S."/>
            <person name="Zhang Y."/>
            <person name="Fang M."/>
            <person name="Ma L."/>
            <person name="Zhao Y."/>
            <person name="Jiang S."/>
        </authorList>
    </citation>
    <scope>NUCLEOTIDE SEQUENCE [LARGE SCALE GENOMIC DNA]</scope>
</reference>
<dbReference type="Proteomes" id="UP000327157">
    <property type="component" value="Chromosome 8"/>
</dbReference>
<accession>A0A5N5HLG4</accession>
<dbReference type="AlphaFoldDB" id="A0A5N5HLG4"/>